<dbReference type="EMBL" id="JBHSNG010000047">
    <property type="protein sequence ID" value="MFC5583354.1"/>
    <property type="molecule type" value="Genomic_DNA"/>
</dbReference>
<accession>A0ABW0T1Z3</accession>
<evidence type="ECO:0000313" key="2">
    <source>
        <dbReference type="Proteomes" id="UP001596111"/>
    </source>
</evidence>
<proteinExistence type="predicted"/>
<reference evidence="2" key="1">
    <citation type="journal article" date="2019" name="Int. J. Syst. Evol. Microbiol.">
        <title>The Global Catalogue of Microorganisms (GCM) 10K type strain sequencing project: providing services to taxonomists for standard genome sequencing and annotation.</title>
        <authorList>
            <consortium name="The Broad Institute Genomics Platform"/>
            <consortium name="The Broad Institute Genome Sequencing Center for Infectious Disease"/>
            <person name="Wu L."/>
            <person name="Ma J."/>
        </authorList>
    </citation>
    <scope>NUCLEOTIDE SEQUENCE [LARGE SCALE GENOMIC DNA]</scope>
    <source>
        <strain evidence="2">CGMCC 1.13587</strain>
    </source>
</reference>
<comment type="caution">
    <text evidence="1">The sequence shown here is derived from an EMBL/GenBank/DDBJ whole genome shotgun (WGS) entry which is preliminary data.</text>
</comment>
<name>A0ABW0T1Z3_9GAMM</name>
<evidence type="ECO:0008006" key="3">
    <source>
        <dbReference type="Google" id="ProtNLM"/>
    </source>
</evidence>
<protein>
    <recommendedName>
        <fullName evidence="3">Restriction endonuclease</fullName>
    </recommendedName>
</protein>
<gene>
    <name evidence="1" type="ORF">ACFPPB_19765</name>
</gene>
<keyword evidence="2" id="KW-1185">Reference proteome</keyword>
<evidence type="ECO:0000313" key="1">
    <source>
        <dbReference type="EMBL" id="MFC5583354.1"/>
    </source>
</evidence>
<dbReference type="RefSeq" id="WP_377330291.1">
    <property type="nucleotide sequence ID" value="NZ_JBHSNG010000047.1"/>
</dbReference>
<sequence length="192" mass="22036">MRNHEQGVADKFNAFLRRAGERQGIAVHDFSLGGQDRDAGADYLLSDASRFALVEFKFREADIRDEVDKPRRRALCQSLPRRPDMEQRHDRCHFIVWSDPHRQRIIANIYRKEVCNCRIFGHAAKLEDLEAEVASRTVAEQFAQEFLDTGLSLRSLDLLNFEAYLKWLMQDVSGASASTLELLASDPSRPNE</sequence>
<organism evidence="1 2">
    <name type="scientific">Rhodanobacter terrae</name>
    <dbReference type="NCBI Taxonomy" id="418647"/>
    <lineage>
        <taxon>Bacteria</taxon>
        <taxon>Pseudomonadati</taxon>
        <taxon>Pseudomonadota</taxon>
        <taxon>Gammaproteobacteria</taxon>
        <taxon>Lysobacterales</taxon>
        <taxon>Rhodanobacteraceae</taxon>
        <taxon>Rhodanobacter</taxon>
    </lineage>
</organism>
<dbReference type="Proteomes" id="UP001596111">
    <property type="component" value="Unassembled WGS sequence"/>
</dbReference>